<dbReference type="Pfam" id="PF00501">
    <property type="entry name" value="AMP-binding"/>
    <property type="match status" value="1"/>
</dbReference>
<dbReference type="InterPro" id="IPR000873">
    <property type="entry name" value="AMP-dep_synth/lig_dom"/>
</dbReference>
<keyword evidence="2" id="KW-0436">Ligase</keyword>
<dbReference type="Gene3D" id="3.30.300.30">
    <property type="match status" value="1"/>
</dbReference>
<evidence type="ECO:0000256" key="1">
    <source>
        <dbReference type="ARBA" id="ARBA00006432"/>
    </source>
</evidence>
<dbReference type="InterPro" id="IPR042099">
    <property type="entry name" value="ANL_N_sf"/>
</dbReference>
<feature type="domain" description="AMP-binding enzyme C-terminal" evidence="4">
    <location>
        <begin position="432"/>
        <end position="507"/>
    </location>
</feature>
<evidence type="ECO:0000259" key="4">
    <source>
        <dbReference type="Pfam" id="PF13193"/>
    </source>
</evidence>
<evidence type="ECO:0000256" key="2">
    <source>
        <dbReference type="ARBA" id="ARBA00022598"/>
    </source>
</evidence>
<dbReference type="NCBIfam" id="NF004837">
    <property type="entry name" value="PRK06187.1"/>
    <property type="match status" value="1"/>
</dbReference>
<dbReference type="Pfam" id="PF13193">
    <property type="entry name" value="AMP-binding_C"/>
    <property type="match status" value="1"/>
</dbReference>
<dbReference type="EMBL" id="PISD01000008">
    <property type="protein sequence ID" value="PKG30373.1"/>
    <property type="molecule type" value="Genomic_DNA"/>
</dbReference>
<evidence type="ECO:0000313" key="5">
    <source>
        <dbReference type="EMBL" id="PKG30373.1"/>
    </source>
</evidence>
<dbReference type="SUPFAM" id="SSF56801">
    <property type="entry name" value="Acetyl-CoA synthetase-like"/>
    <property type="match status" value="1"/>
</dbReference>
<keyword evidence="6" id="KW-1185">Reference proteome</keyword>
<evidence type="ECO:0000259" key="3">
    <source>
        <dbReference type="Pfam" id="PF00501"/>
    </source>
</evidence>
<dbReference type="GO" id="GO:0016878">
    <property type="term" value="F:acid-thiol ligase activity"/>
    <property type="evidence" value="ECO:0007669"/>
    <property type="project" value="UniProtKB-ARBA"/>
</dbReference>
<reference evidence="5 6" key="1">
    <citation type="journal article" date="2010" name="Int. J. Syst. Evol. Microbiol.">
        <title>Bacillus horneckiae sp. nov., isolated from a spacecraft-assembly clean room.</title>
        <authorList>
            <person name="Vaishampayan P."/>
            <person name="Probst A."/>
            <person name="Krishnamurthi S."/>
            <person name="Ghosh S."/>
            <person name="Osman S."/>
            <person name="McDowall A."/>
            <person name="Ruckmani A."/>
            <person name="Mayilraj S."/>
            <person name="Venkateswaran K."/>
        </authorList>
    </citation>
    <scope>NUCLEOTIDE SEQUENCE [LARGE SCALE GENOMIC DNA]</scope>
    <source>
        <strain evidence="6">1PO1SC</strain>
    </source>
</reference>
<dbReference type="InterPro" id="IPR020845">
    <property type="entry name" value="AMP-binding_CS"/>
</dbReference>
<dbReference type="PROSITE" id="PS00455">
    <property type="entry name" value="AMP_BINDING"/>
    <property type="match status" value="1"/>
</dbReference>
<dbReference type="FunFam" id="3.30.300.30:FF:000008">
    <property type="entry name" value="2,3-dihydroxybenzoate-AMP ligase"/>
    <property type="match status" value="1"/>
</dbReference>
<proteinExistence type="inferred from homology"/>
<dbReference type="AlphaFoldDB" id="A0A2N0ZLJ8"/>
<dbReference type="PANTHER" id="PTHR43767">
    <property type="entry name" value="LONG-CHAIN-FATTY-ACID--COA LIGASE"/>
    <property type="match status" value="1"/>
</dbReference>
<dbReference type="InterPro" id="IPR025110">
    <property type="entry name" value="AMP-bd_C"/>
</dbReference>
<dbReference type="RefSeq" id="WP_066199356.1">
    <property type="nucleotide sequence ID" value="NZ_JAFDQP010000002.1"/>
</dbReference>
<organism evidence="5 6">
    <name type="scientific">Cytobacillus horneckiae</name>
    <dbReference type="NCBI Taxonomy" id="549687"/>
    <lineage>
        <taxon>Bacteria</taxon>
        <taxon>Bacillati</taxon>
        <taxon>Bacillota</taxon>
        <taxon>Bacilli</taxon>
        <taxon>Bacillales</taxon>
        <taxon>Bacillaceae</taxon>
        <taxon>Cytobacillus</taxon>
    </lineage>
</organism>
<comment type="similarity">
    <text evidence="1">Belongs to the ATP-dependent AMP-binding enzyme family.</text>
</comment>
<accession>A0A2N0ZLJ8</accession>
<gene>
    <name evidence="5" type="ORF">CWS20_05110</name>
</gene>
<comment type="caution">
    <text evidence="5">The sequence shown here is derived from an EMBL/GenBank/DDBJ whole genome shotgun (WGS) entry which is preliminary data.</text>
</comment>
<dbReference type="CDD" id="cd17631">
    <property type="entry name" value="FACL_FadD13-like"/>
    <property type="match status" value="1"/>
</dbReference>
<dbReference type="InterPro" id="IPR050237">
    <property type="entry name" value="ATP-dep_AMP-bd_enzyme"/>
</dbReference>
<feature type="domain" description="AMP-dependent synthetase/ligase" evidence="3">
    <location>
        <begin position="19"/>
        <end position="382"/>
    </location>
</feature>
<evidence type="ECO:0000313" key="6">
    <source>
        <dbReference type="Proteomes" id="UP000233343"/>
    </source>
</evidence>
<dbReference type="InterPro" id="IPR045851">
    <property type="entry name" value="AMP-bd_C_sf"/>
</dbReference>
<protein>
    <submittedName>
        <fullName evidence="5">Acyl-CoA synthetase</fullName>
    </submittedName>
</protein>
<dbReference type="Proteomes" id="UP000233343">
    <property type="component" value="Unassembled WGS sequence"/>
</dbReference>
<dbReference type="Gene3D" id="3.40.50.12780">
    <property type="entry name" value="N-terminal domain of ligase-like"/>
    <property type="match status" value="1"/>
</dbReference>
<sequence>MKESETKVRQLLIGEALKYAAHSSPNRSAFVFENKRLSYKQLLNRAQLLAGWLTETGISKGDKIGCLFKNGLSFVEVYFGASLSGGVLVPVNFRLVPNEVEYILDHADVKILFVEEDLLSSIEPIVNKLKKIEQIVVVGEVYPLLNKEVLSYETIFPMNIKGEAEELCDDDAHAIIYTSGTTGKPKGAVLTHKNIYINGMNKSYHGQSKRGAKHLLIPPLFHVAALSLLVTNCLLEGTMVIHREFNPEKVWQTIENEKINSMFLVPAMWNMLFQVRNYEKYALDSMTSCSTGGAICPLELKKKIMSTFKNAGLHEAFGQTEMSPSTTYLSGEESIKEGKAASVGRPSLNVRIRIVDEYMNDVPAGEVGEILYQGPTMMKEYYKNPEATSEAFKGGWFHSGDLVRMDEDGYIYVIDRKKDMIISGGENIYPKELEEVLYTHPYILDAAVIGVPDAKWGETVKACIVLKEDKQLSKEEVLEFCQTRIASYKKPRLIEFLEALPRNASGKVLKTVLKSQVFTEKSEGRIE</sequence>
<name>A0A2N0ZLJ8_9BACI</name>
<dbReference type="PANTHER" id="PTHR43767:SF1">
    <property type="entry name" value="NONRIBOSOMAL PEPTIDE SYNTHASE PES1 (EUROFUNG)-RELATED"/>
    <property type="match status" value="1"/>
</dbReference>